<proteinExistence type="predicted"/>
<evidence type="ECO:0000256" key="1">
    <source>
        <dbReference type="SAM" id="Coils"/>
    </source>
</evidence>
<dbReference type="AlphaFoldDB" id="G7YRG8"/>
<dbReference type="Proteomes" id="UP000008909">
    <property type="component" value="Unassembled WGS sequence"/>
</dbReference>
<protein>
    <submittedName>
        <fullName evidence="2">Gap-Pol polyprotein</fullName>
    </submittedName>
</protein>
<gene>
    <name evidence="2" type="ORF">CLF_108283</name>
</gene>
<feature type="non-terminal residue" evidence="2">
    <location>
        <position position="1111"/>
    </location>
</feature>
<sequence>MVAGLKPMDYETRLVVLDLFPLEYRRLRGDLILTYALFEQGLANRFFTVDPANTRRGHASPKNNGQCPTQTLEKLFSNYRFTHSPLADDLLPPTLPRWSSSTSSLMDFSSTLTKKPALSQTDGNLSPKGFGVFRKQNPSYGLNKITTGNTEASSRHDYEPPNGLLCTKEDVRQLLHQTKPFSALGPDEVYSRCLKELRSRRRSMVTWYSATGSTKANLLLLRRKRFSRQSTKLVTAYRPPAAGLLALLAYPACVQMDLDAAKQCALYCHLPLNDKNASMCHSEGAQLTPVVHSENGHEYYHRLRGGLLVTCALFEQDLANWFFNLGPGNTRRGHGKIFLLRAHALLSKSVLISGSCGFADRQYNMLAYKSGILAEFQRFETILWMHVKRSFGNYQRALKLRASHQTEYGGRGSVIAMLYLSLQIAPHEGCQYCTRGQVVTDTYASPDSSRQRCSDACDGPTWMSLLKAVNVWPLSTRSTNSPLEKGLRQFIQSTRRMEVIAQKLRYFQGYRFVGKKVYIECVFLPVGNNKGSIRTVKIGQQNSVIMFAVGRREVMVKERCKHVNRKKHARKPHFLKQDLEIYGMPYTMKKFKIVQFPQSGLSLASTHMVLLLIGKFPWLHVGLTLSMSVFSSNPDPAAMEMRITCPIAATLRMVAELSRNRSCNDPIMRQSACSQQGALHHIINEEFGQNWRAWTTCSSADVRNLRESVDIRTKLRSIKSGTSAVRVPSNCQNHLHTEALSTDIPLVGIKCSMKERDRFLLQREKGMSRQFAGRTFDYTDAAGADSEDHFVERFSRGRGFCGCSVRVMFHPAPVDNTRCFELTRMLEKSFFLMFFGHNPMFAERIEATGDEYPKIAFNTKMGNWITSSLYTNVPKGSSLEIAKRLLLADTNLSERTQPTVVEGGAKTKVHSIRKADGHYGAFELLVCQSEIGVCWYRLINDWALRTAEAGRTAAQTEENKEDSTVEDLKDKADQLAEQLAAVKTKSRKHARTSRCYKCGRCRDRRDRELCLIDTGAGVSLRRRRNQAKRRPCALAVRAVDGSRPKYDRLSMRKIRLGDKSVQHAFLISPDVEQTILGADFLKSADSLVGLMQGTLMTKYGAVKLEGCPSTA</sequence>
<name>G7YRG8_CLOSI</name>
<keyword evidence="1" id="KW-0175">Coiled coil</keyword>
<evidence type="ECO:0000313" key="3">
    <source>
        <dbReference type="Proteomes" id="UP000008909"/>
    </source>
</evidence>
<reference evidence="2" key="1">
    <citation type="journal article" date="2011" name="Genome Biol.">
        <title>The draft genome of the carcinogenic human liver fluke Clonorchis sinensis.</title>
        <authorList>
            <person name="Wang X."/>
            <person name="Chen W."/>
            <person name="Huang Y."/>
            <person name="Sun J."/>
            <person name="Men J."/>
            <person name="Liu H."/>
            <person name="Luo F."/>
            <person name="Guo L."/>
            <person name="Lv X."/>
            <person name="Deng C."/>
            <person name="Zhou C."/>
            <person name="Fan Y."/>
            <person name="Li X."/>
            <person name="Huang L."/>
            <person name="Hu Y."/>
            <person name="Liang C."/>
            <person name="Hu X."/>
            <person name="Xu J."/>
            <person name="Yu X."/>
        </authorList>
    </citation>
    <scope>NUCLEOTIDE SEQUENCE [LARGE SCALE GENOMIC DNA]</scope>
    <source>
        <strain evidence="2">Henan</strain>
    </source>
</reference>
<accession>G7YRG8</accession>
<evidence type="ECO:0000313" key="2">
    <source>
        <dbReference type="EMBL" id="GAA55548.1"/>
    </source>
</evidence>
<feature type="coiled-coil region" evidence="1">
    <location>
        <begin position="958"/>
        <end position="985"/>
    </location>
</feature>
<dbReference type="EMBL" id="DF144034">
    <property type="protein sequence ID" value="GAA55548.1"/>
    <property type="molecule type" value="Genomic_DNA"/>
</dbReference>
<dbReference type="InterPro" id="IPR021109">
    <property type="entry name" value="Peptidase_aspartic_dom_sf"/>
</dbReference>
<organism evidence="2 3">
    <name type="scientific">Clonorchis sinensis</name>
    <name type="common">Chinese liver fluke</name>
    <dbReference type="NCBI Taxonomy" id="79923"/>
    <lineage>
        <taxon>Eukaryota</taxon>
        <taxon>Metazoa</taxon>
        <taxon>Spiralia</taxon>
        <taxon>Lophotrochozoa</taxon>
        <taxon>Platyhelminthes</taxon>
        <taxon>Trematoda</taxon>
        <taxon>Digenea</taxon>
        <taxon>Opisthorchiida</taxon>
        <taxon>Opisthorchiata</taxon>
        <taxon>Opisthorchiidae</taxon>
        <taxon>Clonorchis</taxon>
    </lineage>
</organism>
<keyword evidence="3" id="KW-1185">Reference proteome</keyword>
<dbReference type="Gene3D" id="2.40.70.10">
    <property type="entry name" value="Acid Proteases"/>
    <property type="match status" value="1"/>
</dbReference>
<reference key="2">
    <citation type="submission" date="2011-10" db="EMBL/GenBank/DDBJ databases">
        <title>The genome and transcriptome sequence of Clonorchis sinensis provide insights into the carcinogenic liver fluke.</title>
        <authorList>
            <person name="Wang X."/>
            <person name="Huang Y."/>
            <person name="Chen W."/>
            <person name="Liu H."/>
            <person name="Guo L."/>
            <person name="Chen Y."/>
            <person name="Luo F."/>
            <person name="Zhou W."/>
            <person name="Sun J."/>
            <person name="Mao Q."/>
            <person name="Liang P."/>
            <person name="Zhou C."/>
            <person name="Tian Y."/>
            <person name="Men J."/>
            <person name="Lv X."/>
            <person name="Huang L."/>
            <person name="Zhou J."/>
            <person name="Hu Y."/>
            <person name="Li R."/>
            <person name="Zhang F."/>
            <person name="Lei H."/>
            <person name="Li X."/>
            <person name="Hu X."/>
            <person name="Liang C."/>
            <person name="Xu J."/>
            <person name="Wu Z."/>
            <person name="Yu X."/>
        </authorList>
    </citation>
    <scope>NUCLEOTIDE SEQUENCE</scope>
    <source>
        <strain>Henan</strain>
    </source>
</reference>